<name>A0A9X4MXI9_9FLAO</name>
<evidence type="ECO:0000256" key="3">
    <source>
        <dbReference type="ARBA" id="ARBA00022723"/>
    </source>
</evidence>
<evidence type="ECO:0000256" key="4">
    <source>
        <dbReference type="ARBA" id="ARBA00023004"/>
    </source>
</evidence>
<comment type="subcellular location">
    <subcellularLocation>
        <location evidence="1">Cytoplasm</location>
    </subcellularLocation>
</comment>
<dbReference type="GO" id="GO:0046872">
    <property type="term" value="F:metal ion binding"/>
    <property type="evidence" value="ECO:0007669"/>
    <property type="project" value="UniProtKB-KW"/>
</dbReference>
<dbReference type="InterPro" id="IPR019903">
    <property type="entry name" value="RIC_family"/>
</dbReference>
<dbReference type="PANTHER" id="PTHR36438:SF1">
    <property type="entry name" value="IRON-SULFUR CLUSTER REPAIR PROTEIN YTFE"/>
    <property type="match status" value="1"/>
</dbReference>
<keyword evidence="4" id="KW-0408">Iron</keyword>
<dbReference type="AlphaFoldDB" id="A0A9X4MXI9"/>
<sequence length="242" mass="28052">METLNKKTIGEYVAEDFRTAAVFKKNKIDFCCRGNRSLEEVCEKEGIDYELISKELEASVQSNTNNSIDFNTWPLDLLSDYVEKTHHRYVEEKSVILQQFLSKLVKVHGGNHPELFEINQIFNSVAQGLAAHMKKEELILFPFIRKMVKAQMSNEKLPQAHFGSVENPIDMMEHEHTEEGDKLRRLAELANEYQPPADACNTYRVTFAMLDEFEQDLHKHIHLENNILFPKSIELEKVLAKN</sequence>
<dbReference type="Proteomes" id="UP001152599">
    <property type="component" value="Unassembled WGS sequence"/>
</dbReference>
<dbReference type="Pfam" id="PF01814">
    <property type="entry name" value="Hemerythrin"/>
    <property type="match status" value="1"/>
</dbReference>
<protein>
    <submittedName>
        <fullName evidence="6">Iron-sulfur cluster repair di-iron protein</fullName>
    </submittedName>
</protein>
<organism evidence="6 7">
    <name type="scientific">Profundicola chukchiensis</name>
    <dbReference type="NCBI Taxonomy" id="2961959"/>
    <lineage>
        <taxon>Bacteria</taxon>
        <taxon>Pseudomonadati</taxon>
        <taxon>Bacteroidota</taxon>
        <taxon>Flavobacteriia</taxon>
        <taxon>Flavobacteriales</taxon>
        <taxon>Weeksellaceae</taxon>
        <taxon>Profundicola</taxon>
    </lineage>
</organism>
<evidence type="ECO:0000256" key="1">
    <source>
        <dbReference type="ARBA" id="ARBA00004496"/>
    </source>
</evidence>
<evidence type="ECO:0000313" key="6">
    <source>
        <dbReference type="EMBL" id="MDG4945367.1"/>
    </source>
</evidence>
<dbReference type="PANTHER" id="PTHR36438">
    <property type="entry name" value="IRON-SULFUR CLUSTER REPAIR PROTEIN YTFE"/>
    <property type="match status" value="1"/>
</dbReference>
<reference evidence="6" key="1">
    <citation type="submission" date="2022-07" db="EMBL/GenBank/DDBJ databases">
        <title>Description and genome-wide analysis of Profundicola chukchiensis gen. nov., sp. nov., marine bacteria isolated from bottom sediments of the Chukchi Sea.</title>
        <authorList>
            <person name="Romanenko L."/>
            <person name="Otstavnykh N."/>
            <person name="Kurilenko V."/>
            <person name="Eremeev V."/>
            <person name="Velansky P."/>
            <person name="Mikhailov V."/>
            <person name="Isaeva M."/>
        </authorList>
    </citation>
    <scope>NUCLEOTIDE SEQUENCE</scope>
    <source>
        <strain evidence="6">KMM 9713</strain>
    </source>
</reference>
<gene>
    <name evidence="6" type="primary">ric</name>
    <name evidence="6" type="ORF">NMK71_02985</name>
</gene>
<evidence type="ECO:0000256" key="2">
    <source>
        <dbReference type="ARBA" id="ARBA00022490"/>
    </source>
</evidence>
<keyword evidence="2" id="KW-0963">Cytoplasm</keyword>
<keyword evidence="3" id="KW-0479">Metal-binding</keyword>
<proteinExistence type="predicted"/>
<dbReference type="Pfam" id="PF04405">
    <property type="entry name" value="ScdA_N"/>
    <property type="match status" value="1"/>
</dbReference>
<dbReference type="InterPro" id="IPR012312">
    <property type="entry name" value="Hemerythrin-like"/>
</dbReference>
<dbReference type="Gene3D" id="1.20.120.520">
    <property type="entry name" value="nmb1532 protein domain like"/>
    <property type="match status" value="1"/>
</dbReference>
<dbReference type="GO" id="GO:0005737">
    <property type="term" value="C:cytoplasm"/>
    <property type="evidence" value="ECO:0007669"/>
    <property type="project" value="UniProtKB-SubCell"/>
</dbReference>
<dbReference type="NCBIfam" id="TIGR03652">
    <property type="entry name" value="FeS_repair_RIC"/>
    <property type="match status" value="1"/>
</dbReference>
<dbReference type="EMBL" id="JANCMU010000001">
    <property type="protein sequence ID" value="MDG4945367.1"/>
    <property type="molecule type" value="Genomic_DNA"/>
</dbReference>
<dbReference type="RefSeq" id="WP_304420007.1">
    <property type="nucleotide sequence ID" value="NZ_JANCMU010000001.1"/>
</dbReference>
<keyword evidence="7" id="KW-1185">Reference proteome</keyword>
<comment type="caution">
    <text evidence="6">The sequence shown here is derived from an EMBL/GenBank/DDBJ whole genome shotgun (WGS) entry which is preliminary data.</text>
</comment>
<evidence type="ECO:0000259" key="5">
    <source>
        <dbReference type="Pfam" id="PF01814"/>
    </source>
</evidence>
<evidence type="ECO:0000313" key="7">
    <source>
        <dbReference type="Proteomes" id="UP001152599"/>
    </source>
</evidence>
<accession>A0A9X4MXI9</accession>
<feature type="domain" description="Hemerythrin-like" evidence="5">
    <location>
        <begin position="84"/>
        <end position="231"/>
    </location>
</feature>